<dbReference type="AlphaFoldDB" id="A0A430G215"/>
<evidence type="ECO:0000256" key="5">
    <source>
        <dbReference type="SAM" id="MobiDB-lite"/>
    </source>
</evidence>
<dbReference type="GO" id="GO:0006310">
    <property type="term" value="P:DNA recombination"/>
    <property type="evidence" value="ECO:0007669"/>
    <property type="project" value="UniProtKB-KW"/>
</dbReference>
<evidence type="ECO:0000313" key="7">
    <source>
        <dbReference type="EMBL" id="RSY81992.1"/>
    </source>
</evidence>
<dbReference type="InterPro" id="IPR013762">
    <property type="entry name" value="Integrase-like_cat_sf"/>
</dbReference>
<evidence type="ECO:0000256" key="3">
    <source>
        <dbReference type="ARBA" id="ARBA00023125"/>
    </source>
</evidence>
<feature type="domain" description="Tyr recombinase" evidence="6">
    <location>
        <begin position="367"/>
        <end position="576"/>
    </location>
</feature>
<dbReference type="RefSeq" id="WP_126004873.1">
    <property type="nucleotide sequence ID" value="NZ_QQYZ01000013.1"/>
</dbReference>
<dbReference type="GO" id="GO:0003677">
    <property type="term" value="F:DNA binding"/>
    <property type="evidence" value="ECO:0007669"/>
    <property type="project" value="UniProtKB-KW"/>
</dbReference>
<dbReference type="InterPro" id="IPR011010">
    <property type="entry name" value="DNA_brk_join_enz"/>
</dbReference>
<dbReference type="SUPFAM" id="SSF56349">
    <property type="entry name" value="DNA breaking-rejoining enzymes"/>
    <property type="match status" value="1"/>
</dbReference>
<keyword evidence="3" id="KW-0238">DNA-binding</keyword>
<organism evidence="7 8">
    <name type="scientific">Sphingomonas koreensis</name>
    <dbReference type="NCBI Taxonomy" id="93064"/>
    <lineage>
        <taxon>Bacteria</taxon>
        <taxon>Pseudomonadati</taxon>
        <taxon>Pseudomonadota</taxon>
        <taxon>Alphaproteobacteria</taxon>
        <taxon>Sphingomonadales</taxon>
        <taxon>Sphingomonadaceae</taxon>
        <taxon>Sphingomonas</taxon>
    </lineage>
</organism>
<feature type="compositionally biased region" description="Basic and acidic residues" evidence="5">
    <location>
        <begin position="213"/>
        <end position="222"/>
    </location>
</feature>
<keyword evidence="2" id="KW-0229">DNA integration</keyword>
<dbReference type="InterPro" id="IPR046668">
    <property type="entry name" value="DUF6538"/>
</dbReference>
<accession>A0A430G215</accession>
<keyword evidence="4" id="KW-0233">DNA recombination</keyword>
<comment type="similarity">
    <text evidence="1">Belongs to the 'phage' integrase family.</text>
</comment>
<dbReference type="PANTHER" id="PTHR30349:SF41">
    <property type="entry name" value="INTEGRASE_RECOMBINASE PROTEIN MJ0367-RELATED"/>
    <property type="match status" value="1"/>
</dbReference>
<protein>
    <recommendedName>
        <fullName evidence="6">Tyr recombinase domain-containing protein</fullName>
    </recommendedName>
</protein>
<dbReference type="Pfam" id="PF20172">
    <property type="entry name" value="DUF6538"/>
    <property type="match status" value="1"/>
</dbReference>
<dbReference type="EMBL" id="QQYZ01000013">
    <property type="protein sequence ID" value="RSY81992.1"/>
    <property type="molecule type" value="Genomic_DNA"/>
</dbReference>
<evidence type="ECO:0000256" key="1">
    <source>
        <dbReference type="ARBA" id="ARBA00008857"/>
    </source>
</evidence>
<dbReference type="PANTHER" id="PTHR30349">
    <property type="entry name" value="PHAGE INTEGRASE-RELATED"/>
    <property type="match status" value="1"/>
</dbReference>
<gene>
    <name evidence="7" type="ORF">DAH66_14070</name>
</gene>
<dbReference type="Proteomes" id="UP000287746">
    <property type="component" value="Unassembled WGS sequence"/>
</dbReference>
<reference evidence="7 8" key="1">
    <citation type="submission" date="2018-07" db="EMBL/GenBank/DDBJ databases">
        <title>Genomic and Epidemiologic Investigation of an Indolent Hospital Outbreak.</title>
        <authorList>
            <person name="Johnson R.C."/>
            <person name="Deming C."/>
            <person name="Conlan S."/>
            <person name="Zellmer C.J."/>
            <person name="Michelin A.V."/>
            <person name="Lee-Lin S."/>
            <person name="Thomas P.J."/>
            <person name="Park M."/>
            <person name="Weingarten R.A."/>
            <person name="Less J."/>
            <person name="Dekker J.P."/>
            <person name="Frank K.M."/>
            <person name="Musser K.A."/>
            <person name="Mcquiston J.R."/>
            <person name="Henderson D.K."/>
            <person name="Lau A.F."/>
            <person name="Palmore T.N."/>
            <person name="Segre J.A."/>
        </authorList>
    </citation>
    <scope>NUCLEOTIDE SEQUENCE [LARGE SCALE GENOMIC DNA]</scope>
    <source>
        <strain evidence="7 8">SK-CDC1_0717</strain>
    </source>
</reference>
<proteinExistence type="inferred from homology"/>
<evidence type="ECO:0000256" key="4">
    <source>
        <dbReference type="ARBA" id="ARBA00023172"/>
    </source>
</evidence>
<evidence type="ECO:0000313" key="8">
    <source>
        <dbReference type="Proteomes" id="UP000287746"/>
    </source>
</evidence>
<feature type="region of interest" description="Disordered" evidence="5">
    <location>
        <begin position="213"/>
        <end position="234"/>
    </location>
</feature>
<name>A0A430G215_9SPHN</name>
<dbReference type="InterPro" id="IPR050090">
    <property type="entry name" value="Tyrosine_recombinase_XerCD"/>
</dbReference>
<evidence type="ECO:0000259" key="6">
    <source>
        <dbReference type="PROSITE" id="PS51898"/>
    </source>
</evidence>
<dbReference type="InterPro" id="IPR002104">
    <property type="entry name" value="Integrase_catalytic"/>
</dbReference>
<dbReference type="Gene3D" id="1.10.443.10">
    <property type="entry name" value="Intergrase catalytic core"/>
    <property type="match status" value="1"/>
</dbReference>
<dbReference type="GO" id="GO:0015074">
    <property type="term" value="P:DNA integration"/>
    <property type="evidence" value="ECO:0007669"/>
    <property type="project" value="UniProtKB-KW"/>
</dbReference>
<dbReference type="PROSITE" id="PS51898">
    <property type="entry name" value="TYR_RECOMBINASE"/>
    <property type="match status" value="1"/>
</dbReference>
<evidence type="ECO:0000256" key="2">
    <source>
        <dbReference type="ARBA" id="ARBA00022908"/>
    </source>
</evidence>
<comment type="caution">
    <text evidence="7">The sequence shown here is derived from an EMBL/GenBank/DDBJ whole genome shotgun (WGS) entry which is preliminary data.</text>
</comment>
<sequence length="626" mass="69084">MATPFADPRTGQLYFRRAVPEALRAAFDGKAQVKVTLGTKDPAEAKIAFARENAKFEEQLADARRRMAEGTLVPTPAALVRRWCEGPPGETALTGAQRLIMTFMELDAAAGSRMSARADDIYPPAILGPAANSDWAAVLDDKDRFEAILSQAYDGDAERAGSNWIRIRWHNPPESWRHCLDGPVGSLRAFDASASRFSDEALATALLEVVDDRRPGDDETNRARLANKRPRGAQSRLRPTMRLKQLFREWKTGREPRPQTALEFEAAVDDFIDFAGDIPASTIDADLLYDYRDAAAGLPASMPRADRQLPFTERVKKHAGTFPKCSAPTLKKRIGALQALLTYAVDNRWLATNPGIRIKIEGYSKGKRTRRAFEDHELAALFAAPLFVDPASWNSRSRISDVTIFWLFLLAGTTGARLEEVGQVALTDVKRDGEITYLDIDSYSLEQDDDLGKTVKNEESIRLVPIHRKLIALGFDDYLKALAADEHSQLFPDLKENSLGKRTKEASQRCNRIVDRHVARDRRLVFYSLRHAFKAKGNDAGITDKTLDQICGHAPLTTGGRYGLAPRIRTLDSALHRIDFSCIGWAAISDALKGVKWGDVVRQGLATDLAEPDGNTGASAASDAGS</sequence>
<dbReference type="CDD" id="cd01184">
    <property type="entry name" value="INT_C_like_1"/>
    <property type="match status" value="1"/>
</dbReference>